<proteinExistence type="inferred from homology"/>
<gene>
    <name evidence="8" type="ORF">EHS25_000874</name>
</gene>
<comment type="subcellular location">
    <subcellularLocation>
        <location evidence="1">Membrane</location>
        <topology evidence="1">Multi-pass membrane protein</topology>
    </subcellularLocation>
</comment>
<dbReference type="InterPro" id="IPR020846">
    <property type="entry name" value="MFS_dom"/>
</dbReference>
<evidence type="ECO:0000313" key="9">
    <source>
        <dbReference type="Proteomes" id="UP000279259"/>
    </source>
</evidence>
<evidence type="ECO:0000256" key="4">
    <source>
        <dbReference type="ARBA" id="ARBA00022989"/>
    </source>
</evidence>
<dbReference type="EMBL" id="RSCD01000001">
    <property type="protein sequence ID" value="RSH95782.1"/>
    <property type="molecule type" value="Genomic_DNA"/>
</dbReference>
<feature type="transmembrane region" description="Helical" evidence="6">
    <location>
        <begin position="67"/>
        <end position="88"/>
    </location>
</feature>
<dbReference type="Gene3D" id="1.20.1250.20">
    <property type="entry name" value="MFS general substrate transporter like domains"/>
    <property type="match status" value="2"/>
</dbReference>
<dbReference type="OrthoDB" id="6612291at2759"/>
<keyword evidence="3 6" id="KW-0812">Transmembrane</keyword>
<evidence type="ECO:0000256" key="3">
    <source>
        <dbReference type="ARBA" id="ARBA00022692"/>
    </source>
</evidence>
<dbReference type="InterPro" id="IPR036259">
    <property type="entry name" value="MFS_trans_sf"/>
</dbReference>
<dbReference type="Proteomes" id="UP000279259">
    <property type="component" value="Unassembled WGS sequence"/>
</dbReference>
<name>A0A427YXH9_9TREE</name>
<evidence type="ECO:0000256" key="1">
    <source>
        <dbReference type="ARBA" id="ARBA00004141"/>
    </source>
</evidence>
<dbReference type="SUPFAM" id="SSF103473">
    <property type="entry name" value="MFS general substrate transporter"/>
    <property type="match status" value="1"/>
</dbReference>
<dbReference type="Pfam" id="PF00083">
    <property type="entry name" value="Sugar_tr"/>
    <property type="match status" value="3"/>
</dbReference>
<dbReference type="GO" id="GO:0005351">
    <property type="term" value="F:carbohydrate:proton symporter activity"/>
    <property type="evidence" value="ECO:0007669"/>
    <property type="project" value="TreeGrafter"/>
</dbReference>
<evidence type="ECO:0000256" key="2">
    <source>
        <dbReference type="ARBA" id="ARBA00010992"/>
    </source>
</evidence>
<dbReference type="PROSITE" id="PS50850">
    <property type="entry name" value="MFS"/>
    <property type="match status" value="1"/>
</dbReference>
<evidence type="ECO:0000256" key="6">
    <source>
        <dbReference type="SAM" id="Phobius"/>
    </source>
</evidence>
<evidence type="ECO:0000313" key="8">
    <source>
        <dbReference type="EMBL" id="RSH95782.1"/>
    </source>
</evidence>
<evidence type="ECO:0000259" key="7">
    <source>
        <dbReference type="PROSITE" id="PS50850"/>
    </source>
</evidence>
<evidence type="ECO:0000256" key="5">
    <source>
        <dbReference type="ARBA" id="ARBA00023136"/>
    </source>
</evidence>
<comment type="caution">
    <text evidence="8">The sequence shown here is derived from an EMBL/GenBank/DDBJ whole genome shotgun (WGS) entry which is preliminary data.</text>
</comment>
<dbReference type="InterPro" id="IPR005828">
    <property type="entry name" value="MFS_sugar_transport-like"/>
</dbReference>
<comment type="similarity">
    <text evidence="2">Belongs to the major facilitator superfamily. Sugar transporter (TC 2.A.1.1) family.</text>
</comment>
<sequence length="246" mass="26704">MGATVALALITSVRFAGTFFGIIIAGDLADYFGRLARRLISGFGLGFISANIILYMSEIAPRKVGGAIVSGYQFCVTIGLLLASALLVSPSSPGDSTYIQEEPAEILANNEYEQEMIPTNYFNSWLVCFTGGLRNPGSTLRRTILGTSLQMMQQWTGVNFIFYFGTTFFQSLGTISNRLSHFICAIIGVTSGSDPSPVKAQISFSCIYIFFFTSTWGPCAWVSIGEIFPLPIRSRGIALSTASNWL</sequence>
<dbReference type="InterPro" id="IPR050360">
    <property type="entry name" value="MFS_Sugar_Transporters"/>
</dbReference>
<keyword evidence="5 6" id="KW-0472">Membrane</keyword>
<keyword evidence="9" id="KW-1185">Reference proteome</keyword>
<feature type="transmembrane region" description="Helical" evidence="6">
    <location>
        <begin position="35"/>
        <end position="55"/>
    </location>
</feature>
<organism evidence="8 9">
    <name type="scientific">Saitozyma podzolica</name>
    <dbReference type="NCBI Taxonomy" id="1890683"/>
    <lineage>
        <taxon>Eukaryota</taxon>
        <taxon>Fungi</taxon>
        <taxon>Dikarya</taxon>
        <taxon>Basidiomycota</taxon>
        <taxon>Agaricomycotina</taxon>
        <taxon>Tremellomycetes</taxon>
        <taxon>Tremellales</taxon>
        <taxon>Trimorphomycetaceae</taxon>
        <taxon>Saitozyma</taxon>
    </lineage>
</organism>
<dbReference type="AlphaFoldDB" id="A0A427YXH9"/>
<dbReference type="STRING" id="1890683.A0A427YXH9"/>
<feature type="domain" description="Major facilitator superfamily (MFS) profile" evidence="7">
    <location>
        <begin position="1"/>
        <end position="246"/>
    </location>
</feature>
<dbReference type="PANTHER" id="PTHR48022">
    <property type="entry name" value="PLASTIDIC GLUCOSE TRANSPORTER 4"/>
    <property type="match status" value="1"/>
</dbReference>
<dbReference type="PANTHER" id="PTHR48022:SF6">
    <property type="entry name" value="MSTA PROTEIN-RELATED"/>
    <property type="match status" value="1"/>
</dbReference>
<accession>A0A427YXH9</accession>
<reference evidence="8 9" key="1">
    <citation type="submission" date="2018-11" db="EMBL/GenBank/DDBJ databases">
        <title>Genome sequence of Saitozyma podzolica DSM 27192.</title>
        <authorList>
            <person name="Aliyu H."/>
            <person name="Gorte O."/>
            <person name="Ochsenreither K."/>
        </authorList>
    </citation>
    <scope>NUCLEOTIDE SEQUENCE [LARGE SCALE GENOMIC DNA]</scope>
    <source>
        <strain evidence="8 9">DSM 27192</strain>
    </source>
</reference>
<keyword evidence="4 6" id="KW-1133">Transmembrane helix</keyword>
<dbReference type="GO" id="GO:0016020">
    <property type="term" value="C:membrane"/>
    <property type="evidence" value="ECO:0007669"/>
    <property type="project" value="UniProtKB-SubCell"/>
</dbReference>
<protein>
    <recommendedName>
        <fullName evidence="7">Major facilitator superfamily (MFS) profile domain-containing protein</fullName>
    </recommendedName>
</protein>